<comment type="caution">
    <text evidence="1">The sequence shown here is derived from an EMBL/GenBank/DDBJ whole genome shotgun (WGS) entry which is preliminary data.</text>
</comment>
<dbReference type="AlphaFoldDB" id="A0AA40G4I8"/>
<protein>
    <submittedName>
        <fullName evidence="1">Uncharacterized protein</fullName>
    </submittedName>
</protein>
<keyword evidence="2" id="KW-1185">Reference proteome</keyword>
<sequence length="163" mass="17942">MRGRGGRRRRKKKEEHPVYYHLGRSRLGSVTEPCTPNVRECAEKYSSLNATISSNDPFDHLVCNILDNVCEISATRLTSFSVSGTDRRASRAFSRDSSAFHCPVAHSHLLLIAKTNGSNSIVKVTGRVPVAVQWSPAARQSEAQTEETGPSLVSLDNVFSEIN</sequence>
<reference evidence="1" key="1">
    <citation type="submission" date="2021-10" db="EMBL/GenBank/DDBJ databases">
        <title>Melipona bicolor Genome sequencing and assembly.</title>
        <authorList>
            <person name="Araujo N.S."/>
            <person name="Arias M.C."/>
        </authorList>
    </citation>
    <scope>NUCLEOTIDE SEQUENCE</scope>
    <source>
        <strain evidence="1">USP_2M_L1-L4_2017</strain>
        <tissue evidence="1">Whole body</tissue>
    </source>
</reference>
<gene>
    <name evidence="1" type="ORF">K0M31_017290</name>
</gene>
<proteinExistence type="predicted"/>
<accession>A0AA40G4I8</accession>
<evidence type="ECO:0000313" key="1">
    <source>
        <dbReference type="EMBL" id="KAK1130987.1"/>
    </source>
</evidence>
<evidence type="ECO:0000313" key="2">
    <source>
        <dbReference type="Proteomes" id="UP001177670"/>
    </source>
</evidence>
<organism evidence="1 2">
    <name type="scientific">Melipona bicolor</name>
    <dbReference type="NCBI Taxonomy" id="60889"/>
    <lineage>
        <taxon>Eukaryota</taxon>
        <taxon>Metazoa</taxon>
        <taxon>Ecdysozoa</taxon>
        <taxon>Arthropoda</taxon>
        <taxon>Hexapoda</taxon>
        <taxon>Insecta</taxon>
        <taxon>Pterygota</taxon>
        <taxon>Neoptera</taxon>
        <taxon>Endopterygota</taxon>
        <taxon>Hymenoptera</taxon>
        <taxon>Apocrita</taxon>
        <taxon>Aculeata</taxon>
        <taxon>Apoidea</taxon>
        <taxon>Anthophila</taxon>
        <taxon>Apidae</taxon>
        <taxon>Melipona</taxon>
    </lineage>
</organism>
<dbReference type="Proteomes" id="UP001177670">
    <property type="component" value="Unassembled WGS sequence"/>
</dbReference>
<name>A0AA40G4I8_9HYME</name>
<dbReference type="EMBL" id="JAHYIQ010000006">
    <property type="protein sequence ID" value="KAK1130987.1"/>
    <property type="molecule type" value="Genomic_DNA"/>
</dbReference>